<accession>A0A0N4X7P8</accession>
<dbReference type="WBParaSite" id="HPLM_0002039001-mRNA-1">
    <property type="protein sequence ID" value="HPLM_0002039001-mRNA-1"/>
    <property type="gene ID" value="HPLM_0002039001"/>
</dbReference>
<dbReference type="PANTHER" id="PTHR15004:SF0">
    <property type="entry name" value="GLUTAMYL-TRNA(GLN) AMIDOTRANSFERASE SUBUNIT C, MITOCHONDRIAL"/>
    <property type="match status" value="1"/>
</dbReference>
<dbReference type="GO" id="GO:0006450">
    <property type="term" value="P:regulation of translational fidelity"/>
    <property type="evidence" value="ECO:0007669"/>
    <property type="project" value="InterPro"/>
</dbReference>
<dbReference type="GO" id="GO:0030956">
    <property type="term" value="C:glutamyl-tRNA(Gln) amidotransferase complex"/>
    <property type="evidence" value="ECO:0007669"/>
    <property type="project" value="TreeGrafter"/>
</dbReference>
<proteinExistence type="predicted"/>
<evidence type="ECO:0000313" key="2">
    <source>
        <dbReference type="Proteomes" id="UP000268014"/>
    </source>
</evidence>
<dbReference type="OrthoDB" id="5394539at2759"/>
<dbReference type="EMBL" id="UZAF01022159">
    <property type="protein sequence ID" value="VDO83464.1"/>
    <property type="molecule type" value="Genomic_DNA"/>
</dbReference>
<evidence type="ECO:0000313" key="1">
    <source>
        <dbReference type="EMBL" id="VDO83464.1"/>
    </source>
</evidence>
<dbReference type="GO" id="GO:0032543">
    <property type="term" value="P:mitochondrial translation"/>
    <property type="evidence" value="ECO:0007669"/>
    <property type="project" value="TreeGrafter"/>
</dbReference>
<name>A0A0N4X7P8_HAEPC</name>
<sequence>MNLSSKGNNAGVSLANVLSVLFRCLMEIKDSSTEAPHFDKKLILQLESLSLLRFDDEQAVALLGAVVRKAKQLRHVGVENSSTMFTVWEQLECPVNNDVPSEDCLGKKVLSNATRTMDNYFVSPPGNIPLAEAGSLDLDLISQWDKIGLPRAFKPKKQKSDVSSSS</sequence>
<dbReference type="GO" id="GO:0070681">
    <property type="term" value="P:glutaminyl-tRNAGln biosynthesis via transamidation"/>
    <property type="evidence" value="ECO:0007669"/>
    <property type="project" value="TreeGrafter"/>
</dbReference>
<protein>
    <submittedName>
        <fullName evidence="3">Glutamyl-tRNA(Gln) amidotransferase subunit C, mitochondrial</fullName>
    </submittedName>
</protein>
<reference evidence="1 2" key="2">
    <citation type="submission" date="2018-11" db="EMBL/GenBank/DDBJ databases">
        <authorList>
            <consortium name="Pathogen Informatics"/>
        </authorList>
    </citation>
    <scope>NUCLEOTIDE SEQUENCE [LARGE SCALE GENOMIC DNA]</scope>
    <source>
        <strain evidence="1 2">MHpl1</strain>
    </source>
</reference>
<dbReference type="SUPFAM" id="SSF141000">
    <property type="entry name" value="Glu-tRNAGln amidotransferase C subunit"/>
    <property type="match status" value="1"/>
</dbReference>
<dbReference type="OMA" id="HIPDEPY"/>
<keyword evidence="2" id="KW-1185">Reference proteome</keyword>
<dbReference type="PANTHER" id="PTHR15004">
    <property type="entry name" value="GLUTAMYL-TRNA(GLN) AMIDOTRANSFERASE SUBUNIT C, MITOCHONDRIAL"/>
    <property type="match status" value="1"/>
</dbReference>
<reference evidence="3" key="1">
    <citation type="submission" date="2017-02" db="UniProtKB">
        <authorList>
            <consortium name="WormBaseParasite"/>
        </authorList>
    </citation>
    <scope>IDENTIFICATION</scope>
</reference>
<dbReference type="InterPro" id="IPR003837">
    <property type="entry name" value="GatC"/>
</dbReference>
<dbReference type="STRING" id="6290.A0A0N4X7P8"/>
<dbReference type="GO" id="GO:0005739">
    <property type="term" value="C:mitochondrion"/>
    <property type="evidence" value="ECO:0007669"/>
    <property type="project" value="TreeGrafter"/>
</dbReference>
<dbReference type="Proteomes" id="UP000268014">
    <property type="component" value="Unassembled WGS sequence"/>
</dbReference>
<dbReference type="InterPro" id="IPR036113">
    <property type="entry name" value="Asp/Glu-ADT_sf_sub_c"/>
</dbReference>
<evidence type="ECO:0000313" key="3">
    <source>
        <dbReference type="WBParaSite" id="HPLM_0002039001-mRNA-1"/>
    </source>
</evidence>
<organism evidence="3">
    <name type="scientific">Haemonchus placei</name>
    <name type="common">Barber's pole worm</name>
    <dbReference type="NCBI Taxonomy" id="6290"/>
    <lineage>
        <taxon>Eukaryota</taxon>
        <taxon>Metazoa</taxon>
        <taxon>Ecdysozoa</taxon>
        <taxon>Nematoda</taxon>
        <taxon>Chromadorea</taxon>
        <taxon>Rhabditida</taxon>
        <taxon>Rhabditina</taxon>
        <taxon>Rhabditomorpha</taxon>
        <taxon>Strongyloidea</taxon>
        <taxon>Trichostrongylidae</taxon>
        <taxon>Haemonchus</taxon>
    </lineage>
</organism>
<gene>
    <name evidence="1" type="ORF">HPLM_LOCUS20382</name>
</gene>
<dbReference type="AlphaFoldDB" id="A0A0N4X7P8"/>